<gene>
    <name evidence="10" type="ORF">USDA257_c17490</name>
</gene>
<feature type="transmembrane region" description="Helical" evidence="8">
    <location>
        <begin position="81"/>
        <end position="102"/>
    </location>
</feature>
<evidence type="ECO:0000256" key="7">
    <source>
        <dbReference type="ARBA" id="ARBA00023136"/>
    </source>
</evidence>
<evidence type="ECO:0000256" key="5">
    <source>
        <dbReference type="ARBA" id="ARBA00022692"/>
    </source>
</evidence>
<protein>
    <submittedName>
        <fullName evidence="10">Binding-protein-dependent transport systems inner membrane component</fullName>
    </submittedName>
</protein>
<dbReference type="InterPro" id="IPR000515">
    <property type="entry name" value="MetI-like"/>
</dbReference>
<evidence type="ECO:0000256" key="6">
    <source>
        <dbReference type="ARBA" id="ARBA00022989"/>
    </source>
</evidence>
<dbReference type="eggNOG" id="COG1177">
    <property type="taxonomic scope" value="Bacteria"/>
</dbReference>
<proteinExistence type="inferred from homology"/>
<feature type="transmembrane region" description="Helical" evidence="8">
    <location>
        <begin position="156"/>
        <end position="180"/>
    </location>
</feature>
<dbReference type="Gene3D" id="1.10.3720.10">
    <property type="entry name" value="MetI-like"/>
    <property type="match status" value="2"/>
</dbReference>
<dbReference type="STRING" id="1185652.USDA257_c17490"/>
<dbReference type="AlphaFoldDB" id="I3X381"/>
<dbReference type="PROSITE" id="PS50928">
    <property type="entry name" value="ABC_TM1"/>
    <property type="match status" value="2"/>
</dbReference>
<evidence type="ECO:0000259" key="9">
    <source>
        <dbReference type="PROSITE" id="PS50928"/>
    </source>
</evidence>
<reference evidence="10 11" key="1">
    <citation type="journal article" date="2012" name="J. Bacteriol.">
        <title>Complete genome sequence of the broad-host-range strain Sinorhizobium fredii USDA257.</title>
        <authorList>
            <person name="Schuldes J."/>
            <person name="Rodriguez Orbegoso M."/>
            <person name="Schmeisser C."/>
            <person name="Krishnan H.B."/>
            <person name="Daniel R."/>
            <person name="Streit W.R."/>
        </authorList>
    </citation>
    <scope>NUCLEOTIDE SEQUENCE [LARGE SCALE GENOMIC DNA]</scope>
    <source>
        <strain evidence="10 11">USDA 257</strain>
    </source>
</reference>
<feature type="transmembrane region" description="Helical" evidence="8">
    <location>
        <begin position="305"/>
        <end position="331"/>
    </location>
</feature>
<feature type="transmembrane region" description="Helical" evidence="8">
    <location>
        <begin position="374"/>
        <end position="393"/>
    </location>
</feature>
<dbReference type="EMBL" id="CP003563">
    <property type="protein sequence ID" value="AFL50337.1"/>
    <property type="molecule type" value="Genomic_DNA"/>
</dbReference>
<dbReference type="HOGENOM" id="CLU_021838_3_0_5"/>
<feature type="transmembrane region" description="Helical" evidence="8">
    <location>
        <begin position="537"/>
        <end position="558"/>
    </location>
</feature>
<keyword evidence="5 8" id="KW-0812">Transmembrane</keyword>
<name>I3X381_SINF2</name>
<feature type="transmembrane region" description="Helical" evidence="8">
    <location>
        <begin position="21"/>
        <end position="44"/>
    </location>
</feature>
<keyword evidence="6 8" id="KW-1133">Transmembrane helix</keyword>
<dbReference type="KEGG" id="sfd:USDA257_c17490"/>
<dbReference type="Proteomes" id="UP000006180">
    <property type="component" value="Chromosome"/>
</dbReference>
<evidence type="ECO:0000256" key="1">
    <source>
        <dbReference type="ARBA" id="ARBA00004651"/>
    </source>
</evidence>
<dbReference type="eggNOG" id="COG1176">
    <property type="taxonomic scope" value="Bacteria"/>
</dbReference>
<dbReference type="InterPro" id="IPR035906">
    <property type="entry name" value="MetI-like_sf"/>
</dbReference>
<evidence type="ECO:0000256" key="2">
    <source>
        <dbReference type="ARBA" id="ARBA00007069"/>
    </source>
</evidence>
<evidence type="ECO:0000256" key="8">
    <source>
        <dbReference type="RuleBase" id="RU363032"/>
    </source>
</evidence>
<dbReference type="PANTHER" id="PTHR42929">
    <property type="entry name" value="INNER MEMBRANE ABC TRANSPORTER PERMEASE PROTEIN YDCU-RELATED-RELATED"/>
    <property type="match status" value="1"/>
</dbReference>
<dbReference type="CDD" id="cd06261">
    <property type="entry name" value="TM_PBP2"/>
    <property type="match status" value="2"/>
</dbReference>
<organism evidence="10 11">
    <name type="scientific">Sinorhizobium fredii (strain USDA 257)</name>
    <dbReference type="NCBI Taxonomy" id="1185652"/>
    <lineage>
        <taxon>Bacteria</taxon>
        <taxon>Pseudomonadati</taxon>
        <taxon>Pseudomonadota</taxon>
        <taxon>Alphaproteobacteria</taxon>
        <taxon>Hyphomicrobiales</taxon>
        <taxon>Rhizobiaceae</taxon>
        <taxon>Sinorhizobium/Ensifer group</taxon>
        <taxon>Sinorhizobium</taxon>
    </lineage>
</organism>
<sequence length="572" mass="61285">MSYVSVTSPAGKSHRAFWARFALLLPAVVILGLSLVWPLVTILLRSLHEKGRANFSDAFYFGHYAAIVQDDLLRQVALHSVMLAFVSMIVTVALAFPAAYIISRLSRRISSLMMILILMPFWVSIIVRLFAFTTILGQQGIINSAASFLGVGPLPLLYNTFATVLGMVAYLLPYLILILVSAMMSIDTSLLTAARTMGASERRVFTDIYFPQIRPALLGGSVLVFVLGLGFFLTPAILGGPHNLTIPIFIQQQVQNYQWGKAAAMGIVLLAVSVIGYMIALKIGGRGMLSPVQQGSRGAAARDPLGPTLVTALCAVILVFDLMLLILPLLVVIPTSVTETTQIQFPPVGFTGKWFIEAVTSSTWIDAFLKSMRVGVLTAITATLCGLALARVGTRSRSLMLKMSIQTVAIIPLIVPVILLGIGIYDVQGKLRLLGTDLGLIIAHSVLCLPLAFLVLANSLAAVDISIEQAAWTMGASNARAFLGVVVPIAMPAVTGAFVISFVTSWDEAVLAMFQTELDKTLPVTIYSFLRSGITPVVSAVATIVIVPVLIGSIVIAFRSLTAGRRAPKEST</sequence>
<dbReference type="PATRIC" id="fig|1185652.3.peg.1810"/>
<feature type="transmembrane region" description="Helical" evidence="8">
    <location>
        <begin position="216"/>
        <end position="238"/>
    </location>
</feature>
<accession>I3X381</accession>
<comment type="subcellular location">
    <subcellularLocation>
        <location evidence="1 8">Cell membrane</location>
        <topology evidence="1 8">Multi-pass membrane protein</topology>
    </subcellularLocation>
</comment>
<evidence type="ECO:0000256" key="4">
    <source>
        <dbReference type="ARBA" id="ARBA00022475"/>
    </source>
</evidence>
<dbReference type="Pfam" id="PF00528">
    <property type="entry name" value="BPD_transp_1"/>
    <property type="match status" value="2"/>
</dbReference>
<feature type="transmembrane region" description="Helical" evidence="8">
    <location>
        <begin position="114"/>
        <end position="136"/>
    </location>
</feature>
<evidence type="ECO:0000313" key="10">
    <source>
        <dbReference type="EMBL" id="AFL50337.1"/>
    </source>
</evidence>
<evidence type="ECO:0000256" key="3">
    <source>
        <dbReference type="ARBA" id="ARBA00022448"/>
    </source>
</evidence>
<dbReference type="PANTHER" id="PTHR42929:SF5">
    <property type="entry name" value="ABC TRANSPORTER PERMEASE PROTEIN"/>
    <property type="match status" value="1"/>
</dbReference>
<feature type="transmembrane region" description="Helical" evidence="8">
    <location>
        <begin position="405"/>
        <end position="426"/>
    </location>
</feature>
<keyword evidence="7 8" id="KW-0472">Membrane</keyword>
<keyword evidence="4" id="KW-1003">Cell membrane</keyword>
<feature type="domain" description="ABC transmembrane type-1" evidence="9">
    <location>
        <begin position="368"/>
        <end position="556"/>
    </location>
</feature>
<feature type="domain" description="ABC transmembrane type-1" evidence="9">
    <location>
        <begin position="77"/>
        <end position="280"/>
    </location>
</feature>
<comment type="similarity">
    <text evidence="2">Belongs to the binding-protein-dependent transport system permease family. CysTW subfamily.</text>
</comment>
<dbReference type="GO" id="GO:0005886">
    <property type="term" value="C:plasma membrane"/>
    <property type="evidence" value="ECO:0007669"/>
    <property type="project" value="UniProtKB-SubCell"/>
</dbReference>
<dbReference type="RefSeq" id="WP_014762518.1">
    <property type="nucleotide sequence ID" value="NC_018000.1"/>
</dbReference>
<dbReference type="GO" id="GO:0055085">
    <property type="term" value="P:transmembrane transport"/>
    <property type="evidence" value="ECO:0007669"/>
    <property type="project" value="InterPro"/>
</dbReference>
<keyword evidence="3 8" id="KW-0813">Transport</keyword>
<feature type="transmembrane region" description="Helical" evidence="8">
    <location>
        <begin position="438"/>
        <end position="460"/>
    </location>
</feature>
<feature type="transmembrane region" description="Helical" evidence="8">
    <location>
        <begin position="262"/>
        <end position="284"/>
    </location>
</feature>
<feature type="transmembrane region" description="Helical" evidence="8">
    <location>
        <begin position="481"/>
        <end position="503"/>
    </location>
</feature>
<evidence type="ECO:0000313" key="11">
    <source>
        <dbReference type="Proteomes" id="UP000006180"/>
    </source>
</evidence>
<dbReference type="SUPFAM" id="SSF161098">
    <property type="entry name" value="MetI-like"/>
    <property type="match status" value="2"/>
</dbReference>